<organism evidence="1 2">
    <name type="scientific">Phocaeicola vulgatus</name>
    <name type="common">Bacteroides vulgatus</name>
    <dbReference type="NCBI Taxonomy" id="821"/>
    <lineage>
        <taxon>Bacteria</taxon>
        <taxon>Pseudomonadati</taxon>
        <taxon>Bacteroidota</taxon>
        <taxon>Bacteroidia</taxon>
        <taxon>Bacteroidales</taxon>
        <taxon>Bacteroidaceae</taxon>
        <taxon>Phocaeicola</taxon>
    </lineage>
</organism>
<sequence>MHNIFLCATNGPKHHLFGFHDLVAFNQTGEKLLSLEADVINRPPLPGEQFGVGYVLWEKQEFVRLGETCAMNYPQGARQQWIDNTHFIVNNRVGDHWGADIYNVESGKKVKTIDSTCHILSADKKKCFGINYARLHRLGGYGYIGIDDPYCNEETPGKDGIYVTDIENNTTKLLVSIQDISECDATTSAHNGFHHYVTHLVLSPNGKRIAFLHRFFLSDGGLRTRLMTIGVDGKDLRCLAVGFLSHFDWRNDNSIFIWGRAGGNIDAMRSNPLFSNPFIKPFMGVAKSLARKVLKRSKGMSMSFLMCMDKDIKDIKPFALGIITEDGHPMCCPTDRNIAICDNYPDKLTHCRTLFFYDFEKNERTNLGTFRMSDEQPVTDNFIQFSQGVDLEIMKLFSPSLFSFTRSGLHCDLHPRWDANGKMVAFDSIHEGTRQIYICKR</sequence>
<dbReference type="EMBL" id="QRLF01000012">
    <property type="protein sequence ID" value="RHI91815.1"/>
    <property type="molecule type" value="Genomic_DNA"/>
</dbReference>
<reference evidence="1 2" key="1">
    <citation type="submission" date="2018-08" db="EMBL/GenBank/DDBJ databases">
        <title>A genome reference for cultivated species of the human gut microbiota.</title>
        <authorList>
            <person name="Zou Y."/>
            <person name="Xue W."/>
            <person name="Luo G."/>
        </authorList>
    </citation>
    <scope>NUCLEOTIDE SEQUENCE [LARGE SCALE GENOMIC DNA]</scope>
    <source>
        <strain evidence="1 2">AM13-21</strain>
    </source>
</reference>
<protein>
    <submittedName>
        <fullName evidence="1">Uncharacterized protein</fullName>
    </submittedName>
</protein>
<dbReference type="AlphaFoldDB" id="A0A415BSI3"/>
<dbReference type="Proteomes" id="UP000285777">
    <property type="component" value="Unassembled WGS sequence"/>
</dbReference>
<gene>
    <name evidence="1" type="ORF">DW150_08830</name>
</gene>
<name>A0A415BSI3_PHOVU</name>
<evidence type="ECO:0000313" key="2">
    <source>
        <dbReference type="Proteomes" id="UP000285777"/>
    </source>
</evidence>
<dbReference type="SUPFAM" id="SSF82171">
    <property type="entry name" value="DPP6 N-terminal domain-like"/>
    <property type="match status" value="1"/>
</dbReference>
<accession>A0A415BSI3</accession>
<comment type="caution">
    <text evidence="1">The sequence shown here is derived from an EMBL/GenBank/DDBJ whole genome shotgun (WGS) entry which is preliminary data.</text>
</comment>
<proteinExistence type="predicted"/>
<evidence type="ECO:0000313" key="1">
    <source>
        <dbReference type="EMBL" id="RHI91815.1"/>
    </source>
</evidence>
<dbReference type="RefSeq" id="WP_118290716.1">
    <property type="nucleotide sequence ID" value="NZ_QRLF01000012.1"/>
</dbReference>